<evidence type="ECO:0000313" key="3">
    <source>
        <dbReference type="Proteomes" id="UP000746595"/>
    </source>
</evidence>
<keyword evidence="1" id="KW-1133">Transmembrane helix</keyword>
<proteinExistence type="predicted"/>
<reference evidence="2 3" key="1">
    <citation type="submission" date="2020-04" db="EMBL/GenBank/DDBJ databases">
        <title>Paeniglutamicibacter sp. ANT13_2, a novel actinomycete isolated from sediment in Antarctica.</title>
        <authorList>
            <person name="Sakdapetsiri C."/>
            <person name="Pinyakong O."/>
        </authorList>
    </citation>
    <scope>NUCLEOTIDE SEQUENCE [LARGE SCALE GENOMIC DNA]</scope>
    <source>
        <strain evidence="2 3">ANT13_2</strain>
    </source>
</reference>
<keyword evidence="1" id="KW-0812">Transmembrane</keyword>
<dbReference type="RefSeq" id="WP_168153091.1">
    <property type="nucleotide sequence ID" value="NZ_JAAWVT010000010.1"/>
</dbReference>
<feature type="transmembrane region" description="Helical" evidence="1">
    <location>
        <begin position="212"/>
        <end position="232"/>
    </location>
</feature>
<evidence type="ECO:0000313" key="2">
    <source>
        <dbReference type="EMBL" id="NKG22303.1"/>
    </source>
</evidence>
<feature type="transmembrane region" description="Helical" evidence="1">
    <location>
        <begin position="120"/>
        <end position="142"/>
    </location>
</feature>
<accession>A0ABX1G7P9</accession>
<comment type="caution">
    <text evidence="2">The sequence shown here is derived from an EMBL/GenBank/DDBJ whole genome shotgun (WGS) entry which is preliminary data.</text>
</comment>
<gene>
    <name evidence="2" type="ORF">HED64_16510</name>
</gene>
<dbReference type="EMBL" id="JAAWVT010000010">
    <property type="protein sequence ID" value="NKG22303.1"/>
    <property type="molecule type" value="Genomic_DNA"/>
</dbReference>
<feature type="transmembrane region" description="Helical" evidence="1">
    <location>
        <begin position="284"/>
        <end position="305"/>
    </location>
</feature>
<dbReference type="Proteomes" id="UP000746595">
    <property type="component" value="Unassembled WGS sequence"/>
</dbReference>
<feature type="transmembrane region" description="Helical" evidence="1">
    <location>
        <begin position="174"/>
        <end position="192"/>
    </location>
</feature>
<protein>
    <submittedName>
        <fullName evidence="2">Uncharacterized protein</fullName>
    </submittedName>
</protein>
<keyword evidence="1" id="KW-0472">Membrane</keyword>
<evidence type="ECO:0000256" key="1">
    <source>
        <dbReference type="SAM" id="Phobius"/>
    </source>
</evidence>
<feature type="transmembrane region" description="Helical" evidence="1">
    <location>
        <begin position="89"/>
        <end position="108"/>
    </location>
</feature>
<keyword evidence="3" id="KW-1185">Reference proteome</keyword>
<organism evidence="2 3">
    <name type="scientific">Paeniglutamicibacter terrestris</name>
    <dbReference type="NCBI Taxonomy" id="2723403"/>
    <lineage>
        <taxon>Bacteria</taxon>
        <taxon>Bacillati</taxon>
        <taxon>Actinomycetota</taxon>
        <taxon>Actinomycetes</taxon>
        <taxon>Micrococcales</taxon>
        <taxon>Micrococcaceae</taxon>
        <taxon>Paeniglutamicibacter</taxon>
    </lineage>
</organism>
<name>A0ABX1G7P9_9MICC</name>
<sequence length="326" mass="35555">MSSLSSRYVTAVSRSVPESQREDVEAEVAAAIADLREARLDAGTPPEDVERAVLLELGDPMRLAADYSNKPLHLIGPDYFPTYIRLLKILAATVLPVVAFAVMLGKLLSGGDAGEIASGGIIAGLGVAMHMFFWVTLIFALIERNPGSKEAKPKWDPTTLPDTPPGGVRLGDTIAAILVALVAVAYLPWQHFNSPFTDAQGQSMPTLNTELWPFWIPLLMLGLLATAVLEFIRYRAGGWSWRFVAINAILELLVAVPVVWLAATDSLFEPRFIGRLVTEGWLDASLHLNVTIIIITIGVVIWNLIDPLRKVRRDTAMRAKRVGSLG</sequence>
<feature type="transmembrane region" description="Helical" evidence="1">
    <location>
        <begin position="244"/>
        <end position="264"/>
    </location>
</feature>